<proteinExistence type="predicted"/>
<dbReference type="EMBL" id="BAAAFO010000003">
    <property type="protein sequence ID" value="GAA0252432.1"/>
    <property type="molecule type" value="Genomic_DNA"/>
</dbReference>
<dbReference type="Pfam" id="PF01636">
    <property type="entry name" value="APH"/>
    <property type="match status" value="1"/>
</dbReference>
<evidence type="ECO:0000313" key="2">
    <source>
        <dbReference type="EMBL" id="GAA0252432.1"/>
    </source>
</evidence>
<keyword evidence="3" id="KW-1185">Reference proteome</keyword>
<feature type="domain" description="Aminoglycoside phosphotransferase" evidence="1">
    <location>
        <begin position="91"/>
        <end position="268"/>
    </location>
</feature>
<accession>A0ABN0UJS7</accession>
<organism evidence="2 3">
    <name type="scientific">Rhodanobacter caeni</name>
    <dbReference type="NCBI Taxonomy" id="657654"/>
    <lineage>
        <taxon>Bacteria</taxon>
        <taxon>Pseudomonadati</taxon>
        <taxon>Pseudomonadota</taxon>
        <taxon>Gammaproteobacteria</taxon>
        <taxon>Lysobacterales</taxon>
        <taxon>Rhodanobacteraceae</taxon>
        <taxon>Rhodanobacter</taxon>
    </lineage>
</organism>
<protein>
    <recommendedName>
        <fullName evidence="1">Aminoglycoside phosphotransferase domain-containing protein</fullName>
    </recommendedName>
</protein>
<dbReference type="Proteomes" id="UP001500657">
    <property type="component" value="Unassembled WGS sequence"/>
</dbReference>
<evidence type="ECO:0000313" key="3">
    <source>
        <dbReference type="Proteomes" id="UP001500657"/>
    </source>
</evidence>
<comment type="caution">
    <text evidence="2">The sequence shown here is derived from an EMBL/GenBank/DDBJ whole genome shotgun (WGS) entry which is preliminary data.</text>
</comment>
<dbReference type="InterPro" id="IPR002575">
    <property type="entry name" value="Aminoglycoside_PTrfase"/>
</dbReference>
<dbReference type="Gene3D" id="3.90.1200.10">
    <property type="match status" value="1"/>
</dbReference>
<evidence type="ECO:0000259" key="1">
    <source>
        <dbReference type="Pfam" id="PF01636"/>
    </source>
</evidence>
<dbReference type="SUPFAM" id="SSF56112">
    <property type="entry name" value="Protein kinase-like (PK-like)"/>
    <property type="match status" value="1"/>
</dbReference>
<gene>
    <name evidence="2" type="ORF">GCM10009126_17210</name>
</gene>
<dbReference type="RefSeq" id="WP_343882255.1">
    <property type="nucleotide sequence ID" value="NZ_BAAAFO010000003.1"/>
</dbReference>
<sequence>METPQTVAVVNSHVRCPLCQRAGKWVAIARPDRRQNSTVYQLRCQACGNRVAAKVSGGKQYRADHCAELKNEYTTLCHLHGAYTRHEDMGVLKPLGFIEAAGHGILVTQWFAGSDLARAARQLDAAALARAFRLAGEWLLQLHDADDEPRPCVDLGVTQKIDHLSKTYGDVLRCSARAQKALELLATSGIKLATWKTRAVRIHGDFKPQNMLYDHSSCVGLDIHWGIIGAATYDLAPFLNHLWMAIGGNHGAAALRRYQVAEEAFLRGYGATGLLEGLRWVQLYFALCQLGSYRQRGRLSVVYANWQIMPLVRRLENQLRESS</sequence>
<reference evidence="2 3" key="1">
    <citation type="journal article" date="2019" name="Int. J. Syst. Evol. Microbiol.">
        <title>The Global Catalogue of Microorganisms (GCM) 10K type strain sequencing project: providing services to taxonomists for standard genome sequencing and annotation.</title>
        <authorList>
            <consortium name="The Broad Institute Genomics Platform"/>
            <consortium name="The Broad Institute Genome Sequencing Center for Infectious Disease"/>
            <person name="Wu L."/>
            <person name="Ma J."/>
        </authorList>
    </citation>
    <scope>NUCLEOTIDE SEQUENCE [LARGE SCALE GENOMIC DNA]</scope>
    <source>
        <strain evidence="2 3">JCM 16242</strain>
    </source>
</reference>
<dbReference type="InterPro" id="IPR011009">
    <property type="entry name" value="Kinase-like_dom_sf"/>
</dbReference>
<name>A0ABN0UJS7_9GAMM</name>